<feature type="transmembrane region" description="Helical" evidence="1">
    <location>
        <begin position="200"/>
        <end position="228"/>
    </location>
</feature>
<gene>
    <name evidence="3" type="ORF">GTP77_22520</name>
</gene>
<dbReference type="InterPro" id="IPR012171">
    <property type="entry name" value="Fatty_acid_desaturase"/>
</dbReference>
<accession>A0A7X4HH93</accession>
<protein>
    <submittedName>
        <fullName evidence="3">Fatty acid desaturase</fullName>
    </submittedName>
</protein>
<sequence>MSTAPRRKLSELFSRDDIAALTARSDWAGARAVLFTWGVIALCFALLAWQPHPLMWLAVLVVLGGRQLSLAILMHDAAHGTLFQRRWLNEVLADYLCGSPVGVDIQRYKRHHLVHHGKTGTGEDPDRSLSAPFPATRASLARKFLRDLSGVSGLKREYGLLLMNLGLLRWTVASDVQWLPRQGRRWRDYARDGVRNSWKYLAFHALLLGLLAAAGHAWLYQAWLGAYLSTYSLFMRIRSMAEHACTAPGSDMLRNTRTTRAGLLARATVAPLRVNFHIEHHLMPAVPYHRLPAMHAMLRARGAVDAPPGYLDVLRLVSTPGRAAGA</sequence>
<dbReference type="GO" id="GO:0016020">
    <property type="term" value="C:membrane"/>
    <property type="evidence" value="ECO:0007669"/>
    <property type="project" value="TreeGrafter"/>
</dbReference>
<evidence type="ECO:0000256" key="1">
    <source>
        <dbReference type="SAM" id="Phobius"/>
    </source>
</evidence>
<dbReference type="PANTHER" id="PTHR19353:SF19">
    <property type="entry name" value="DELTA(5) FATTY ACID DESATURASE C-RELATED"/>
    <property type="match status" value="1"/>
</dbReference>
<dbReference type="Proteomes" id="UP000450676">
    <property type="component" value="Unassembled WGS sequence"/>
</dbReference>
<dbReference type="AlphaFoldDB" id="A0A7X4HH93"/>
<comment type="caution">
    <text evidence="3">The sequence shown here is derived from an EMBL/GenBank/DDBJ whole genome shotgun (WGS) entry which is preliminary data.</text>
</comment>
<feature type="domain" description="Fatty acid desaturase" evidence="2">
    <location>
        <begin position="56"/>
        <end position="300"/>
    </location>
</feature>
<dbReference type="RefSeq" id="WP_161074396.1">
    <property type="nucleotide sequence ID" value="NZ_CP086370.1"/>
</dbReference>
<evidence type="ECO:0000259" key="2">
    <source>
        <dbReference type="Pfam" id="PF00487"/>
    </source>
</evidence>
<keyword evidence="1" id="KW-0472">Membrane</keyword>
<dbReference type="Pfam" id="PF00487">
    <property type="entry name" value="FA_desaturase"/>
    <property type="match status" value="1"/>
</dbReference>
<keyword evidence="1" id="KW-1133">Transmembrane helix</keyword>
<keyword evidence="1" id="KW-0812">Transmembrane</keyword>
<evidence type="ECO:0000313" key="4">
    <source>
        <dbReference type="Proteomes" id="UP000450676"/>
    </source>
</evidence>
<dbReference type="GO" id="GO:0008610">
    <property type="term" value="P:lipid biosynthetic process"/>
    <property type="evidence" value="ECO:0007669"/>
    <property type="project" value="UniProtKB-ARBA"/>
</dbReference>
<name>A0A7X4HH93_9BURK</name>
<dbReference type="PANTHER" id="PTHR19353">
    <property type="entry name" value="FATTY ACID DESATURASE 2"/>
    <property type="match status" value="1"/>
</dbReference>
<feature type="transmembrane region" description="Helical" evidence="1">
    <location>
        <begin position="32"/>
        <end position="49"/>
    </location>
</feature>
<reference evidence="3 4" key="1">
    <citation type="submission" date="2019-12" db="EMBL/GenBank/DDBJ databases">
        <title>Novel species isolated from a subtropical stream in China.</title>
        <authorList>
            <person name="Lu H."/>
        </authorList>
    </citation>
    <scope>NUCLEOTIDE SEQUENCE [LARGE SCALE GENOMIC DNA]</scope>
    <source>
        <strain evidence="3 4">FT127W</strain>
    </source>
</reference>
<organism evidence="3 4">
    <name type="scientific">Pseudoduganella aquatica</name>
    <dbReference type="NCBI Taxonomy" id="2660641"/>
    <lineage>
        <taxon>Bacteria</taxon>
        <taxon>Pseudomonadati</taxon>
        <taxon>Pseudomonadota</taxon>
        <taxon>Betaproteobacteria</taxon>
        <taxon>Burkholderiales</taxon>
        <taxon>Oxalobacteraceae</taxon>
        <taxon>Telluria group</taxon>
        <taxon>Pseudoduganella</taxon>
    </lineage>
</organism>
<dbReference type="EMBL" id="WWCU01000032">
    <property type="protein sequence ID" value="MYN10100.1"/>
    <property type="molecule type" value="Genomic_DNA"/>
</dbReference>
<dbReference type="InterPro" id="IPR005804">
    <property type="entry name" value="FA_desaturase_dom"/>
</dbReference>
<proteinExistence type="predicted"/>
<dbReference type="CDD" id="cd03510">
    <property type="entry name" value="Rhizobitoxine-FADS-like"/>
    <property type="match status" value="1"/>
</dbReference>
<evidence type="ECO:0000313" key="3">
    <source>
        <dbReference type="EMBL" id="MYN10100.1"/>
    </source>
</evidence>
<feature type="transmembrane region" description="Helical" evidence="1">
    <location>
        <begin position="55"/>
        <end position="75"/>
    </location>
</feature>
<keyword evidence="4" id="KW-1185">Reference proteome</keyword>
<dbReference type="GO" id="GO:0016717">
    <property type="term" value="F:oxidoreductase activity, acting on paired donors, with oxidation of a pair of donors resulting in the reduction of molecular oxygen to two molecules of water"/>
    <property type="evidence" value="ECO:0007669"/>
    <property type="project" value="TreeGrafter"/>
</dbReference>